<comment type="caution">
    <text evidence="4">The sequence shown here is derived from an EMBL/GenBank/DDBJ whole genome shotgun (WGS) entry which is preliminary data.</text>
</comment>
<evidence type="ECO:0000259" key="2">
    <source>
        <dbReference type="Pfam" id="PF03184"/>
    </source>
</evidence>
<dbReference type="EMBL" id="VVIM01000001">
    <property type="protein sequence ID" value="KAB0803149.1"/>
    <property type="molecule type" value="Genomic_DNA"/>
</dbReference>
<dbReference type="InterPro" id="IPR050863">
    <property type="entry name" value="CenT-Element_Derived"/>
</dbReference>
<feature type="compositionally biased region" description="Basic and acidic residues" evidence="1">
    <location>
        <begin position="665"/>
        <end position="675"/>
    </location>
</feature>
<feature type="compositionally biased region" description="Low complexity" evidence="1">
    <location>
        <begin position="416"/>
        <end position="426"/>
    </location>
</feature>
<accession>A0A5N4B0M3</accession>
<dbReference type="PANTHER" id="PTHR19303">
    <property type="entry name" value="TRANSPOSON"/>
    <property type="match status" value="1"/>
</dbReference>
<evidence type="ECO:0000313" key="4">
    <source>
        <dbReference type="EMBL" id="KAB0803149.1"/>
    </source>
</evidence>
<evidence type="ECO:0000313" key="5">
    <source>
        <dbReference type="Proteomes" id="UP000327044"/>
    </source>
</evidence>
<dbReference type="GO" id="GO:0005634">
    <property type="term" value="C:nucleus"/>
    <property type="evidence" value="ECO:0007669"/>
    <property type="project" value="TreeGrafter"/>
</dbReference>
<dbReference type="AlphaFoldDB" id="A0A5N4B0M3"/>
<dbReference type="Gene3D" id="3.30.420.10">
    <property type="entry name" value="Ribonuclease H-like superfamily/Ribonuclease H"/>
    <property type="match status" value="1"/>
</dbReference>
<reference evidence="4 5" key="1">
    <citation type="journal article" date="2018" name="Elife">
        <title>Firefly genomes illuminate parallel origins of bioluminescence in beetles.</title>
        <authorList>
            <person name="Fallon T.R."/>
            <person name="Lower S.E."/>
            <person name="Chang C.H."/>
            <person name="Bessho-Uehara M."/>
            <person name="Martin G.J."/>
            <person name="Bewick A.J."/>
            <person name="Behringer M."/>
            <person name="Debat H.J."/>
            <person name="Wong I."/>
            <person name="Day J.C."/>
            <person name="Suvorov A."/>
            <person name="Silva C.J."/>
            <person name="Stanger-Hall K.F."/>
            <person name="Hall D.W."/>
            <person name="Schmitz R.J."/>
            <person name="Nelson D.R."/>
            <person name="Lewis S.M."/>
            <person name="Shigenobu S."/>
            <person name="Bybee S.M."/>
            <person name="Larracuente A.M."/>
            <person name="Oba Y."/>
            <person name="Weng J.K."/>
        </authorList>
    </citation>
    <scope>NUCLEOTIDE SEQUENCE [LARGE SCALE GENOMIC DNA]</scope>
    <source>
        <strain evidence="4">1611_PpyrPB1</strain>
        <tissue evidence="4">Whole body</tissue>
    </source>
</reference>
<dbReference type="InterPro" id="IPR007889">
    <property type="entry name" value="HTH_Psq"/>
</dbReference>
<evidence type="ECO:0000256" key="1">
    <source>
        <dbReference type="SAM" id="MobiDB-lite"/>
    </source>
</evidence>
<keyword evidence="5" id="KW-1185">Reference proteome</keyword>
<dbReference type="Pfam" id="PF05225">
    <property type="entry name" value="HTH_psq"/>
    <property type="match status" value="1"/>
</dbReference>
<gene>
    <name evidence="4" type="ORF">PPYR_00119</name>
</gene>
<organism evidence="4 5">
    <name type="scientific">Photinus pyralis</name>
    <name type="common">Common eastern firefly</name>
    <name type="synonym">Lampyris pyralis</name>
    <dbReference type="NCBI Taxonomy" id="7054"/>
    <lineage>
        <taxon>Eukaryota</taxon>
        <taxon>Metazoa</taxon>
        <taxon>Ecdysozoa</taxon>
        <taxon>Arthropoda</taxon>
        <taxon>Hexapoda</taxon>
        <taxon>Insecta</taxon>
        <taxon>Pterygota</taxon>
        <taxon>Neoptera</taxon>
        <taxon>Endopterygota</taxon>
        <taxon>Coleoptera</taxon>
        <taxon>Polyphaga</taxon>
        <taxon>Elateriformia</taxon>
        <taxon>Elateroidea</taxon>
        <taxon>Lampyridae</taxon>
        <taxon>Lampyrinae</taxon>
        <taxon>Photinus</taxon>
    </lineage>
</organism>
<proteinExistence type="predicted"/>
<evidence type="ECO:0000259" key="3">
    <source>
        <dbReference type="Pfam" id="PF05225"/>
    </source>
</evidence>
<dbReference type="Proteomes" id="UP000327044">
    <property type="component" value="Unassembled WGS sequence"/>
</dbReference>
<feature type="region of interest" description="Disordered" evidence="1">
    <location>
        <begin position="415"/>
        <end position="440"/>
    </location>
</feature>
<dbReference type="PANTHER" id="PTHR19303:SF74">
    <property type="entry name" value="POGO TRANSPOSABLE ELEMENT WITH KRAB DOMAIN"/>
    <property type="match status" value="1"/>
</dbReference>
<dbReference type="InterPro" id="IPR036397">
    <property type="entry name" value="RNaseH_sf"/>
</dbReference>
<feature type="domain" description="DDE-1" evidence="2">
    <location>
        <begin position="197"/>
        <end position="330"/>
    </location>
</feature>
<protein>
    <recommendedName>
        <fullName evidence="6">DDE-1 domain-containing protein</fullName>
    </recommendedName>
</protein>
<dbReference type="Pfam" id="PF03184">
    <property type="entry name" value="DDE_1"/>
    <property type="match status" value="1"/>
</dbReference>
<name>A0A5N4B0M3_PHOPY</name>
<feature type="compositionally biased region" description="Polar residues" evidence="1">
    <location>
        <begin position="714"/>
        <end position="724"/>
    </location>
</feature>
<feature type="domain" description="HTH psq-type" evidence="3">
    <location>
        <begin position="2"/>
        <end position="33"/>
    </location>
</feature>
<dbReference type="GO" id="GO:0003677">
    <property type="term" value="F:DNA binding"/>
    <property type="evidence" value="ECO:0007669"/>
    <property type="project" value="InterPro"/>
</dbReference>
<evidence type="ECO:0008006" key="6">
    <source>
        <dbReference type="Google" id="ProtNLM"/>
    </source>
</evidence>
<sequence>MRKALLFITNGGTIREAGRKFGIPESTIRKRKKDYDGGLDVTGPQMGRHPIFSVDQEKSLTSHVIKMAKLFYGVSKTQLRKLAYSYALSNNIPNNFNATTKMAGKDWYYHFLKRNKVISLRKPEPTSINRISAFNETQVNQFFQNLKKLYEKYHFSNEKIFNVDETGISTMQKPSKRVGPKGIKQFGAKTSAERGKTVTVICCFNAAGTCYVPPMFIFPRTRTTTLEKNGPPNAKYSCSKSGWSNEQLFYEWLQHFIDIVKPSKDHPVLIILDNHSSHISIAIYECCKQNGIVLLTIPPHTSHRLQPLDLTFYGPLKAAFYRQCDNYLLHFERITPYDLAELFHKAYSQVATMDKAQSGFKTPGIWPFDSEKFTKEDFLASNHHTPTDEDLDETVVFEGTLEEFNNSAMSQTIVPSLSTSVRSTSTESRDSRGKRKRSANNLTDDTLGALIADASKVLSSVANKNVTKDVIDMLGDDPESTAENGSLLHNELAKRWKVFLQNGLKKDDLLTILSKYDTPSNLSLLTAPILNPEVKAALQKPILSVDFSHSEGQNQLGKGLCALGKAISNILGNIESIPGDMRSGLLTDLFNSGRILTNLFHRESVIRKNLITPHLKNLQAVAEKCMPAEFLFGTDLSEKLKSLKAIESASKELKSVPKPFFNRKRGGDTVSDRSKPGSSRPLNAFRPVRHYPETRPARSQKFAYRSEPAKTYRNKNQSTWKKRI</sequence>
<dbReference type="InParanoid" id="A0A5N4B0M3"/>
<dbReference type="InterPro" id="IPR004875">
    <property type="entry name" value="DDE_SF_endonuclease_dom"/>
</dbReference>
<feature type="region of interest" description="Disordered" evidence="1">
    <location>
        <begin position="657"/>
        <end position="724"/>
    </location>
</feature>